<accession>A0A6P6UQ44</accession>
<dbReference type="GO" id="GO:0016705">
    <property type="term" value="F:oxidoreductase activity, acting on paired donors, with incorporation or reduction of molecular oxygen"/>
    <property type="evidence" value="ECO:0007669"/>
    <property type="project" value="InterPro"/>
</dbReference>
<dbReference type="PRINTS" id="PR00463">
    <property type="entry name" value="EP450I"/>
</dbReference>
<dbReference type="OrthoDB" id="1055148at2759"/>
<evidence type="ECO:0000256" key="8">
    <source>
        <dbReference type="RuleBase" id="RU000461"/>
    </source>
</evidence>
<dbReference type="CDD" id="cd20653">
    <property type="entry name" value="CYP81"/>
    <property type="match status" value="1"/>
</dbReference>
<dbReference type="GO" id="GO:0004497">
    <property type="term" value="F:monooxygenase activity"/>
    <property type="evidence" value="ECO:0007669"/>
    <property type="project" value="UniProtKB-KW"/>
</dbReference>
<comment type="cofactor">
    <cofactor evidence="7">
        <name>heme</name>
        <dbReference type="ChEBI" id="CHEBI:30413"/>
    </cofactor>
</comment>
<dbReference type="GO" id="GO:0005506">
    <property type="term" value="F:iron ion binding"/>
    <property type="evidence" value="ECO:0007669"/>
    <property type="project" value="InterPro"/>
</dbReference>
<evidence type="ECO:0000313" key="11">
    <source>
        <dbReference type="RefSeq" id="XP_027092471.1"/>
    </source>
</evidence>
<dbReference type="GeneID" id="113712983"/>
<evidence type="ECO:0000313" key="10">
    <source>
        <dbReference type="Proteomes" id="UP001652660"/>
    </source>
</evidence>
<organism evidence="10 11">
    <name type="scientific">Coffea arabica</name>
    <name type="common">Arabian coffee</name>
    <dbReference type="NCBI Taxonomy" id="13443"/>
    <lineage>
        <taxon>Eukaryota</taxon>
        <taxon>Viridiplantae</taxon>
        <taxon>Streptophyta</taxon>
        <taxon>Embryophyta</taxon>
        <taxon>Tracheophyta</taxon>
        <taxon>Spermatophyta</taxon>
        <taxon>Magnoliopsida</taxon>
        <taxon>eudicotyledons</taxon>
        <taxon>Gunneridae</taxon>
        <taxon>Pentapetalae</taxon>
        <taxon>asterids</taxon>
        <taxon>lamiids</taxon>
        <taxon>Gentianales</taxon>
        <taxon>Rubiaceae</taxon>
        <taxon>Ixoroideae</taxon>
        <taxon>Gardenieae complex</taxon>
        <taxon>Bertiereae - Coffeeae clade</taxon>
        <taxon>Coffeeae</taxon>
        <taxon>Coffea</taxon>
    </lineage>
</organism>
<dbReference type="Gene3D" id="1.10.630.10">
    <property type="entry name" value="Cytochrome P450"/>
    <property type="match status" value="1"/>
</dbReference>
<proteinExistence type="inferred from homology"/>
<dbReference type="InterPro" id="IPR002401">
    <property type="entry name" value="Cyt_P450_E_grp-I"/>
</dbReference>
<keyword evidence="6 8" id="KW-0503">Monooxygenase</keyword>
<reference evidence="11" key="2">
    <citation type="submission" date="2025-08" db="UniProtKB">
        <authorList>
            <consortium name="RefSeq"/>
        </authorList>
    </citation>
    <scope>IDENTIFICATION</scope>
    <source>
        <tissue evidence="11">Leaves</tissue>
    </source>
</reference>
<keyword evidence="4 8" id="KW-0560">Oxidoreductase</keyword>
<dbReference type="InterPro" id="IPR001128">
    <property type="entry name" value="Cyt_P450"/>
</dbReference>
<dbReference type="Pfam" id="PF00067">
    <property type="entry name" value="p450"/>
    <property type="match status" value="1"/>
</dbReference>
<dbReference type="InterPro" id="IPR017972">
    <property type="entry name" value="Cyt_P450_CS"/>
</dbReference>
<keyword evidence="2 7" id="KW-0349">Heme</keyword>
<evidence type="ECO:0000256" key="1">
    <source>
        <dbReference type="ARBA" id="ARBA00010617"/>
    </source>
</evidence>
<keyword evidence="9" id="KW-1133">Transmembrane helix</keyword>
<evidence type="ECO:0000256" key="7">
    <source>
        <dbReference type="PIRSR" id="PIRSR602401-1"/>
    </source>
</evidence>
<evidence type="ECO:0000256" key="6">
    <source>
        <dbReference type="ARBA" id="ARBA00023033"/>
    </source>
</evidence>
<evidence type="ECO:0000256" key="4">
    <source>
        <dbReference type="ARBA" id="ARBA00023002"/>
    </source>
</evidence>
<dbReference type="PANTHER" id="PTHR47947">
    <property type="entry name" value="CYTOCHROME P450 82C3-RELATED"/>
    <property type="match status" value="1"/>
</dbReference>
<name>A0A6P6UQ44_COFAR</name>
<dbReference type="AlphaFoldDB" id="A0A6P6UQ44"/>
<dbReference type="PROSITE" id="PS00086">
    <property type="entry name" value="CYTOCHROME_P450"/>
    <property type="match status" value="1"/>
</dbReference>
<dbReference type="FunFam" id="1.10.630.10:FF:000081">
    <property type="entry name" value="Cytochrome P450 CYP81N5"/>
    <property type="match status" value="1"/>
</dbReference>
<dbReference type="PANTHER" id="PTHR47947:SF13">
    <property type="entry name" value="CYTOCHROME P450, FAMILY 81, SUBFAMILY K, POLYPEPTIDE 1-RELATED"/>
    <property type="match status" value="1"/>
</dbReference>
<evidence type="ECO:0000256" key="2">
    <source>
        <dbReference type="ARBA" id="ARBA00022617"/>
    </source>
</evidence>
<comment type="similarity">
    <text evidence="1 8">Belongs to the cytochrome P450 family.</text>
</comment>
<evidence type="ECO:0000256" key="5">
    <source>
        <dbReference type="ARBA" id="ARBA00023004"/>
    </source>
</evidence>
<dbReference type="PRINTS" id="PR00385">
    <property type="entry name" value="P450"/>
</dbReference>
<feature type="transmembrane region" description="Helical" evidence="9">
    <location>
        <begin position="6"/>
        <end position="26"/>
    </location>
</feature>
<dbReference type="RefSeq" id="XP_027092471.1">
    <property type="nucleotide sequence ID" value="XM_027236670.2"/>
</dbReference>
<keyword evidence="10" id="KW-1185">Reference proteome</keyword>
<protein>
    <submittedName>
        <fullName evidence="11">Cytochrome P450 81C13</fullName>
    </submittedName>
</protein>
<evidence type="ECO:0000256" key="9">
    <source>
        <dbReference type="SAM" id="Phobius"/>
    </source>
</evidence>
<gene>
    <name evidence="11" type="primary">LOC113712983</name>
</gene>
<keyword evidence="9" id="KW-0472">Membrane</keyword>
<dbReference type="GO" id="GO:0020037">
    <property type="term" value="F:heme binding"/>
    <property type="evidence" value="ECO:0007669"/>
    <property type="project" value="InterPro"/>
</dbReference>
<keyword evidence="5 7" id="KW-0408">Iron</keyword>
<dbReference type="InterPro" id="IPR036396">
    <property type="entry name" value="Cyt_P450_sf"/>
</dbReference>
<reference evidence="10" key="1">
    <citation type="journal article" date="2025" name="Foods">
        <title>Unveiling the Microbial Signatures of Arabica Coffee Cherries: Insights into Ripeness Specific Diversity, Functional Traits, and Implications for Quality and Safety.</title>
        <authorList>
            <consortium name="RefSeq"/>
            <person name="Tenea G.N."/>
            <person name="Cifuentes V."/>
            <person name="Reyes P."/>
            <person name="Cevallos-Vallejos M."/>
        </authorList>
    </citation>
    <scope>NUCLEOTIDE SEQUENCE [LARGE SCALE GENOMIC DNA]</scope>
</reference>
<dbReference type="SUPFAM" id="SSF48264">
    <property type="entry name" value="Cytochrome P450"/>
    <property type="match status" value="1"/>
</dbReference>
<feature type="binding site" description="axial binding residue" evidence="7">
    <location>
        <position position="448"/>
    </location>
    <ligand>
        <name>heme</name>
        <dbReference type="ChEBI" id="CHEBI:30413"/>
    </ligand>
    <ligandPart>
        <name>Fe</name>
        <dbReference type="ChEBI" id="CHEBI:18248"/>
    </ligandPart>
</feature>
<sequence>MENLCYYLVTILLCSLPLLLISKSLLFNHVKNKKLPPSPLALPIIGHLYLIKNSLYEDLTSLSSRYGPIFFLQFGRRSFVVVSSPSTIEECFTRNDIILANRPRGMAGDRFSYNYTVVGIAPYGHLWRVLRRLLVVESFSFNSLQRTSFIREEEIKMILRSIYRVSKNGSLIRVDLNYWISVFTLNVIMRMLVGRCSIREEDAGEELGMQIIKEFREMFASGIAQNLCDFFPILRWIGYKGLEKKMISLHKKRDKLFQGFIDEFQSSDTLLDKEKKALIANLLASKEKESDFLSDDIIKGIALIMLTAGRETSTLTTEWAMLLLLNHPKALQKLRTEIDNSVGHGRLVDESDIPKLPYLRCVVNETLRLYPAAPLLIPHHASEDCRVGGYDIPKGTIVLANAWAVHRDPKLWEQPEKFMPERFEAKGLMDNEEFNSKFLPFGIGRRACPGANLGIRNVSLAVGTFIQCFDWDKVEEDGELDVNFSNRISLKKANHLEALCAPRQESIQLLSQL</sequence>
<dbReference type="Proteomes" id="UP001652660">
    <property type="component" value="Chromosome 10e"/>
</dbReference>
<keyword evidence="3 7" id="KW-0479">Metal-binding</keyword>
<evidence type="ECO:0000256" key="3">
    <source>
        <dbReference type="ARBA" id="ARBA00022723"/>
    </source>
</evidence>
<keyword evidence="9" id="KW-0812">Transmembrane</keyword>
<dbReference type="InterPro" id="IPR050651">
    <property type="entry name" value="Plant_Cytochrome_P450_Monoox"/>
</dbReference>